<comment type="caution">
    <text evidence="14">The sequence shown here is derived from an EMBL/GenBank/DDBJ whole genome shotgun (WGS) entry which is preliminary data.</text>
</comment>
<evidence type="ECO:0000256" key="8">
    <source>
        <dbReference type="ARBA" id="ARBA00022741"/>
    </source>
</evidence>
<dbReference type="Proteomes" id="UP001497525">
    <property type="component" value="Unassembled WGS sequence"/>
</dbReference>
<dbReference type="PANTHER" id="PTHR23033">
    <property type="entry name" value="BETA1,3-GALACTOSYLTRANSFERASE"/>
    <property type="match status" value="1"/>
</dbReference>
<keyword evidence="11 12" id="KW-0472">Membrane</keyword>
<evidence type="ECO:0000256" key="4">
    <source>
        <dbReference type="ARBA" id="ARBA00012557"/>
    </source>
</evidence>
<feature type="domain" description="Fringe-like glycosyltransferase" evidence="13">
    <location>
        <begin position="70"/>
        <end position="238"/>
    </location>
</feature>
<feature type="transmembrane region" description="Helical" evidence="12">
    <location>
        <begin position="25"/>
        <end position="42"/>
    </location>
</feature>
<dbReference type="GO" id="GO:0016263">
    <property type="term" value="F:glycoprotein-N-acetylgalactosamine 3-beta-galactosyltransferase activity"/>
    <property type="evidence" value="ECO:0007669"/>
    <property type="project" value="UniProtKB-EC"/>
</dbReference>
<dbReference type="InterPro" id="IPR026050">
    <property type="entry name" value="C1GALT1/C1GALT1_chp1"/>
</dbReference>
<gene>
    <name evidence="14" type="ORF">CDAUBV1_LOCUS10068</name>
</gene>
<proteinExistence type="inferred from homology"/>
<dbReference type="Gene3D" id="3.90.550.50">
    <property type="match status" value="1"/>
</dbReference>
<evidence type="ECO:0000256" key="10">
    <source>
        <dbReference type="ARBA" id="ARBA00022989"/>
    </source>
</evidence>
<organism evidence="14 15">
    <name type="scientific">Calicophoron daubneyi</name>
    <name type="common">Rumen fluke</name>
    <name type="synonym">Paramphistomum daubneyi</name>
    <dbReference type="NCBI Taxonomy" id="300641"/>
    <lineage>
        <taxon>Eukaryota</taxon>
        <taxon>Metazoa</taxon>
        <taxon>Spiralia</taxon>
        <taxon>Lophotrochozoa</taxon>
        <taxon>Platyhelminthes</taxon>
        <taxon>Trematoda</taxon>
        <taxon>Digenea</taxon>
        <taxon>Plagiorchiida</taxon>
        <taxon>Pronocephalata</taxon>
        <taxon>Paramphistomoidea</taxon>
        <taxon>Paramphistomidae</taxon>
        <taxon>Calicophoron</taxon>
    </lineage>
</organism>
<evidence type="ECO:0000256" key="1">
    <source>
        <dbReference type="ARBA" id="ARBA00004606"/>
    </source>
</evidence>
<sequence length="327" mass="38431">MVLKLSSRLSVPISHHFPRVSPRRFTFFILGLFVGLLFWNILDRKELLINRTCSKHAVSPSVQSKKHSDVSKSRILCMVNTHAKNYESKAVHVHNTWGRKCSKVIYTSGKKHRKLPILPIRALGRERREKLWRKLRLVLWIVHKNWLDSFDYFYRCDDDTYTMVENLRVVLEESSPTDAFIMGYRWNLSIPSGYFSGGAGYIISQSALRTIVERGFSHPKCPCDDYYADDYYISICANAVGIHFREALDRDGRRPLFYWNNIKYYFTEYPPDLNGTENERSHIFWEQYDDGETKFGPSRGHVSFHYMDAPMMYIVEFTSYYLRPAGL</sequence>
<keyword evidence="6" id="KW-0808">Transferase</keyword>
<comment type="pathway">
    <text evidence="2">Protein modification; protein glycosylation.</text>
</comment>
<keyword evidence="8" id="KW-0547">Nucleotide-binding</keyword>
<protein>
    <recommendedName>
        <fullName evidence="4">N-acetylgalactosaminide beta-1,3-galactosyltransferase</fullName>
        <ecNumber evidence="4">2.4.1.122</ecNumber>
    </recommendedName>
</protein>
<dbReference type="GO" id="GO:0016020">
    <property type="term" value="C:membrane"/>
    <property type="evidence" value="ECO:0007669"/>
    <property type="project" value="UniProtKB-SubCell"/>
</dbReference>
<dbReference type="Pfam" id="PF02434">
    <property type="entry name" value="Fringe"/>
    <property type="match status" value="1"/>
</dbReference>
<keyword evidence="10 12" id="KW-1133">Transmembrane helix</keyword>
<keyword evidence="9" id="KW-0735">Signal-anchor</keyword>
<reference evidence="14" key="1">
    <citation type="submission" date="2024-06" db="EMBL/GenBank/DDBJ databases">
        <authorList>
            <person name="Liu X."/>
            <person name="Lenzi L."/>
            <person name="Haldenby T S."/>
            <person name="Uol C."/>
        </authorList>
    </citation>
    <scope>NUCLEOTIDE SEQUENCE</scope>
</reference>
<evidence type="ECO:0000256" key="9">
    <source>
        <dbReference type="ARBA" id="ARBA00022968"/>
    </source>
</evidence>
<evidence type="ECO:0000313" key="14">
    <source>
        <dbReference type="EMBL" id="CAL5135962.1"/>
    </source>
</evidence>
<name>A0AAV2TI23_CALDB</name>
<evidence type="ECO:0000256" key="11">
    <source>
        <dbReference type="ARBA" id="ARBA00023136"/>
    </source>
</evidence>
<evidence type="ECO:0000256" key="6">
    <source>
        <dbReference type="ARBA" id="ARBA00022679"/>
    </source>
</evidence>
<evidence type="ECO:0000313" key="15">
    <source>
        <dbReference type="Proteomes" id="UP001497525"/>
    </source>
</evidence>
<comment type="similarity">
    <text evidence="3">Belongs to the glycosyltransferase 31 family. Beta3-Gal-T subfamily.</text>
</comment>
<dbReference type="EC" id="2.4.1.122" evidence="4"/>
<evidence type="ECO:0000256" key="5">
    <source>
        <dbReference type="ARBA" id="ARBA00022676"/>
    </source>
</evidence>
<dbReference type="PANTHER" id="PTHR23033:SF8">
    <property type="entry name" value="HEXOSYLTRANSFERASE"/>
    <property type="match status" value="1"/>
</dbReference>
<evidence type="ECO:0000256" key="3">
    <source>
        <dbReference type="ARBA" id="ARBA00006462"/>
    </source>
</evidence>
<accession>A0AAV2TI23</accession>
<keyword evidence="5" id="KW-0328">Glycosyltransferase</keyword>
<comment type="subcellular location">
    <subcellularLocation>
        <location evidence="1">Membrane</location>
        <topology evidence="1">Single-pass type II membrane protein</topology>
    </subcellularLocation>
</comment>
<evidence type="ECO:0000256" key="2">
    <source>
        <dbReference type="ARBA" id="ARBA00004922"/>
    </source>
</evidence>
<keyword evidence="7 12" id="KW-0812">Transmembrane</keyword>
<dbReference type="GO" id="GO:0000166">
    <property type="term" value="F:nucleotide binding"/>
    <property type="evidence" value="ECO:0007669"/>
    <property type="project" value="UniProtKB-KW"/>
</dbReference>
<evidence type="ECO:0000256" key="12">
    <source>
        <dbReference type="SAM" id="Phobius"/>
    </source>
</evidence>
<dbReference type="InterPro" id="IPR003378">
    <property type="entry name" value="Fringe-like_glycosylTrfase"/>
</dbReference>
<dbReference type="AlphaFoldDB" id="A0AAV2TI23"/>
<evidence type="ECO:0000256" key="7">
    <source>
        <dbReference type="ARBA" id="ARBA00022692"/>
    </source>
</evidence>
<dbReference type="EMBL" id="CAXLJL010000279">
    <property type="protein sequence ID" value="CAL5135962.1"/>
    <property type="molecule type" value="Genomic_DNA"/>
</dbReference>
<evidence type="ECO:0000259" key="13">
    <source>
        <dbReference type="Pfam" id="PF02434"/>
    </source>
</evidence>